<dbReference type="AlphaFoldDB" id="A0A1M5PKA2"/>
<protein>
    <recommendedName>
        <fullName evidence="1">DUF4369 domain-containing protein</fullName>
    </recommendedName>
</protein>
<gene>
    <name evidence="2" type="ORF">SAMN04488116_3242</name>
</gene>
<name>A0A1M5PKA2_9FLAO</name>
<dbReference type="OrthoDB" id="1143206at2"/>
<sequence length="230" mass="26108">MKRILAVLVIGLIVVSCDTKTEQTMTVSGNIKGLKKGTLFLQNFKDSTLVSLDSLEISGDGSFEFSQELEHPEIFYLYLDKKDNNNINDRITFFGEPGEITIRTSWNTFDIEPEIYGSKSQEKLEEFNNMMSKFSIRELELLQLTTQPEFQGDSLKLDSIQRLVNHNTVGSYRYALNFGLTNSSSYVTPYAMLNVSDRANPKYLDSIYKALAPEVAESKYGKALKNYLSK</sequence>
<evidence type="ECO:0000259" key="1">
    <source>
        <dbReference type="Pfam" id="PF14289"/>
    </source>
</evidence>
<dbReference type="Proteomes" id="UP000184532">
    <property type="component" value="Unassembled WGS sequence"/>
</dbReference>
<dbReference type="InterPro" id="IPR025380">
    <property type="entry name" value="DUF4369"/>
</dbReference>
<proteinExistence type="predicted"/>
<keyword evidence="3" id="KW-1185">Reference proteome</keyword>
<dbReference type="EMBL" id="FQWL01000008">
    <property type="protein sequence ID" value="SHH02181.1"/>
    <property type="molecule type" value="Genomic_DNA"/>
</dbReference>
<dbReference type="STRING" id="570519.SAMN04488116_3242"/>
<evidence type="ECO:0000313" key="2">
    <source>
        <dbReference type="EMBL" id="SHH02181.1"/>
    </source>
</evidence>
<accession>A0A1M5PKA2</accession>
<reference evidence="3" key="1">
    <citation type="submission" date="2016-11" db="EMBL/GenBank/DDBJ databases">
        <authorList>
            <person name="Varghese N."/>
            <person name="Submissions S."/>
        </authorList>
    </citation>
    <scope>NUCLEOTIDE SEQUENCE [LARGE SCALE GENOMIC DNA]</scope>
    <source>
        <strain evidence="3">DSM 22638</strain>
    </source>
</reference>
<dbReference type="Pfam" id="PF14289">
    <property type="entry name" value="DUF4369"/>
    <property type="match status" value="1"/>
</dbReference>
<dbReference type="PROSITE" id="PS51257">
    <property type="entry name" value="PROKAR_LIPOPROTEIN"/>
    <property type="match status" value="1"/>
</dbReference>
<dbReference type="RefSeq" id="WP_073181529.1">
    <property type="nucleotide sequence ID" value="NZ_FQWL01000008.1"/>
</dbReference>
<organism evidence="2 3">
    <name type="scientific">Flagellimonas flava</name>
    <dbReference type="NCBI Taxonomy" id="570519"/>
    <lineage>
        <taxon>Bacteria</taxon>
        <taxon>Pseudomonadati</taxon>
        <taxon>Bacteroidota</taxon>
        <taxon>Flavobacteriia</taxon>
        <taxon>Flavobacteriales</taxon>
        <taxon>Flavobacteriaceae</taxon>
        <taxon>Flagellimonas</taxon>
    </lineage>
</organism>
<evidence type="ECO:0000313" key="3">
    <source>
        <dbReference type="Proteomes" id="UP000184532"/>
    </source>
</evidence>
<feature type="domain" description="DUF4369" evidence="1">
    <location>
        <begin position="25"/>
        <end position="124"/>
    </location>
</feature>